<dbReference type="Pfam" id="PF01731">
    <property type="entry name" value="Arylesterase"/>
    <property type="match status" value="1"/>
</dbReference>
<organism evidence="8 9">
    <name type="scientific">Patiria miniata</name>
    <name type="common">Bat star</name>
    <name type="synonym">Asterina miniata</name>
    <dbReference type="NCBI Taxonomy" id="46514"/>
    <lineage>
        <taxon>Eukaryota</taxon>
        <taxon>Metazoa</taxon>
        <taxon>Echinodermata</taxon>
        <taxon>Eleutherozoa</taxon>
        <taxon>Asterozoa</taxon>
        <taxon>Asteroidea</taxon>
        <taxon>Valvatacea</taxon>
        <taxon>Valvatida</taxon>
        <taxon>Asterinidae</taxon>
        <taxon>Patiria</taxon>
    </lineage>
</organism>
<feature type="disulfide bond" description="In form B" evidence="6">
    <location>
        <begin position="22"/>
        <end position="334"/>
    </location>
</feature>
<dbReference type="InterPro" id="IPR051288">
    <property type="entry name" value="Serum_paraoxonase/arylesterase"/>
</dbReference>
<evidence type="ECO:0000256" key="3">
    <source>
        <dbReference type="ARBA" id="ARBA00023157"/>
    </source>
</evidence>
<dbReference type="OrthoDB" id="423498at2759"/>
<feature type="binding site" evidence="5">
    <location>
        <position position="98"/>
    </location>
    <ligand>
        <name>Ca(2+)</name>
        <dbReference type="ChEBI" id="CHEBI:29108"/>
        <label>1</label>
        <note>catalytic</note>
    </ligand>
</feature>
<accession>A0A913Z6X8</accession>
<protein>
    <recommendedName>
        <fullName evidence="7">Paraoxonase</fullName>
        <ecNumber evidence="7">3.1.1.2</ecNumber>
    </recommendedName>
</protein>
<dbReference type="GeneID" id="119721555"/>
<feature type="binding site" evidence="5">
    <location>
        <position position="151"/>
    </location>
    <ligand>
        <name>Ca(2+)</name>
        <dbReference type="ChEBI" id="CHEBI:29108"/>
        <label>1</label>
        <note>catalytic</note>
    </ligand>
</feature>
<feature type="binding site" evidence="5">
    <location>
        <position position="248"/>
    </location>
    <ligand>
        <name>Ca(2+)</name>
        <dbReference type="ChEBI" id="CHEBI:29108"/>
        <label>1</label>
        <note>catalytic</note>
    </ligand>
</feature>
<dbReference type="GO" id="GO:0046872">
    <property type="term" value="F:metal ion binding"/>
    <property type="evidence" value="ECO:0007669"/>
    <property type="project" value="UniProtKB-KW"/>
</dbReference>
<dbReference type="AlphaFoldDB" id="A0A913Z6X8"/>
<sequence length="339" mass="37812">MFLRRLMLGVHRHSFNHTPGPCRVVPGIDIGSEDITVTSSGLAFISSGLKYSPADWETESERQSRIFTFDFNHPERNVSEVSIKGESFDKEGVNYFGLSIWEDENTGKVTLFVVNRAKTKSSVELFDYGQETNTLVHKETVTSENIYSPNNVVAVSTRSFYVTNDSKYRSILEIFSPIPTGTVAYYDGKKARIVATGFTMANGINQSPDGKYVYVVGVFDGEISIFERNKDGSLRLLKKMDMHTTADNIDVDRATGDLWLGCHLQPYKAIFGGEHSHNRGTSQVLKVTFDKDLNADVREVLIDDGQLLASGSSVACTYGQQMLVGTVREKMLYCQLLAY</sequence>
<comment type="similarity">
    <text evidence="1 7">Belongs to the paraoxonase family.</text>
</comment>
<evidence type="ECO:0000313" key="8">
    <source>
        <dbReference type="EnsemblMetazoa" id="XP_038047563.1"/>
    </source>
</evidence>
<dbReference type="Proteomes" id="UP000887568">
    <property type="component" value="Unplaced"/>
</dbReference>
<dbReference type="InterPro" id="IPR002640">
    <property type="entry name" value="Arylesterase"/>
</dbReference>
<evidence type="ECO:0000256" key="1">
    <source>
        <dbReference type="ARBA" id="ARBA00008595"/>
    </source>
</evidence>
<feature type="binding site" evidence="5">
    <location>
        <position position="150"/>
    </location>
    <ligand>
        <name>Ca(2+)</name>
        <dbReference type="ChEBI" id="CHEBI:29108"/>
        <label>1</label>
        <note>catalytic</note>
    </ligand>
</feature>
<dbReference type="EnsemblMetazoa" id="XM_038191635.1">
    <property type="protein sequence ID" value="XP_038047563.1"/>
    <property type="gene ID" value="LOC119721555"/>
</dbReference>
<dbReference type="GO" id="GO:0004064">
    <property type="term" value="F:arylesterase activity"/>
    <property type="evidence" value="ECO:0007669"/>
    <property type="project" value="UniProtKB-UniRule"/>
</dbReference>
<reference evidence="8" key="1">
    <citation type="submission" date="2022-11" db="UniProtKB">
        <authorList>
            <consortium name="EnsemblMetazoa"/>
        </authorList>
    </citation>
    <scope>IDENTIFICATION</scope>
</reference>
<dbReference type="RefSeq" id="XP_038047563.1">
    <property type="nucleotide sequence ID" value="XM_038191635.1"/>
</dbReference>
<keyword evidence="5 7" id="KW-0106">Calcium</keyword>
<comment type="cofactor">
    <cofactor evidence="5 7">
        <name>Ca(2+)</name>
        <dbReference type="ChEBI" id="CHEBI:29108"/>
    </cofactor>
    <text evidence="5 7">Binds 2 calcium ions per subunit.</text>
</comment>
<dbReference type="PRINTS" id="PR01785">
    <property type="entry name" value="PARAOXONASE"/>
</dbReference>
<name>A0A913Z6X8_PATMI</name>
<feature type="binding site" evidence="5">
    <location>
        <position position="202"/>
    </location>
    <ligand>
        <name>Ca(2+)</name>
        <dbReference type="ChEBI" id="CHEBI:29108"/>
        <label>1</label>
        <note>catalytic</note>
    </ligand>
</feature>
<keyword evidence="2 7" id="KW-0378">Hydrolase</keyword>
<dbReference type="OMA" id="WEDENTG"/>
<dbReference type="PANTHER" id="PTHR11799">
    <property type="entry name" value="PARAOXONASE"/>
    <property type="match status" value="1"/>
</dbReference>
<keyword evidence="3 6" id="KW-1015">Disulfide bond</keyword>
<keyword evidence="5 7" id="KW-0479">Metal-binding</keyword>
<evidence type="ECO:0000256" key="6">
    <source>
        <dbReference type="PIRSR" id="PIRSR602640-3"/>
    </source>
</evidence>
<proteinExistence type="inferred from homology"/>
<keyword evidence="4 7" id="KW-0325">Glycoprotein</keyword>
<dbReference type="SUPFAM" id="SSF63829">
    <property type="entry name" value="Calcium-dependent phosphotriesterase"/>
    <property type="match status" value="1"/>
</dbReference>
<dbReference type="PANTHER" id="PTHR11799:SF12">
    <property type="entry name" value="PARAOXONASE-RELATED"/>
    <property type="match status" value="1"/>
</dbReference>
<evidence type="ECO:0000256" key="5">
    <source>
        <dbReference type="PIRSR" id="PIRSR602640-2"/>
    </source>
</evidence>
<evidence type="ECO:0000256" key="2">
    <source>
        <dbReference type="ARBA" id="ARBA00022801"/>
    </source>
</evidence>
<evidence type="ECO:0000256" key="4">
    <source>
        <dbReference type="ARBA" id="ARBA00023180"/>
    </source>
</evidence>
<evidence type="ECO:0000256" key="7">
    <source>
        <dbReference type="RuleBase" id="RU368025"/>
    </source>
</evidence>
<dbReference type="EC" id="3.1.1.2" evidence="7"/>
<feature type="binding site" evidence="5">
    <location>
        <position position="33"/>
    </location>
    <ligand>
        <name>Ca(2+)</name>
        <dbReference type="ChEBI" id="CHEBI:29108"/>
        <label>1</label>
        <note>catalytic</note>
    </ligand>
</feature>
<feature type="binding site" evidence="5">
    <location>
        <position position="247"/>
    </location>
    <ligand>
        <name>Ca(2+)</name>
        <dbReference type="ChEBI" id="CHEBI:29108"/>
        <label>1</label>
        <note>catalytic</note>
    </ligand>
</feature>
<comment type="catalytic activity">
    <reaction evidence="7">
        <text>a phenyl acetate + H2O = a phenol + acetate + H(+)</text>
        <dbReference type="Rhea" id="RHEA:17309"/>
        <dbReference type="ChEBI" id="CHEBI:15377"/>
        <dbReference type="ChEBI" id="CHEBI:15378"/>
        <dbReference type="ChEBI" id="CHEBI:30089"/>
        <dbReference type="ChEBI" id="CHEBI:33853"/>
        <dbReference type="ChEBI" id="CHEBI:140310"/>
        <dbReference type="EC" id="3.1.1.2"/>
    </reaction>
</comment>
<evidence type="ECO:0000313" key="9">
    <source>
        <dbReference type="Proteomes" id="UP000887568"/>
    </source>
</evidence>
<feature type="binding site" evidence="5">
    <location>
        <position position="34"/>
    </location>
    <ligand>
        <name>Ca(2+)</name>
        <dbReference type="ChEBI" id="CHEBI:29108"/>
        <label>1</label>
        <note>catalytic</note>
    </ligand>
</feature>
<dbReference type="InterPro" id="IPR011042">
    <property type="entry name" value="6-blade_b-propeller_TolB-like"/>
</dbReference>
<keyword evidence="9" id="KW-1185">Reference proteome</keyword>
<dbReference type="Gene3D" id="2.120.10.30">
    <property type="entry name" value="TolB, C-terminal domain"/>
    <property type="match status" value="1"/>
</dbReference>